<dbReference type="AlphaFoldDB" id="A0AAD3SY05"/>
<protein>
    <submittedName>
        <fullName evidence="2">Uncharacterized protein</fullName>
    </submittedName>
</protein>
<gene>
    <name evidence="2" type="ORF">Nepgr_021736</name>
</gene>
<evidence type="ECO:0000313" key="2">
    <source>
        <dbReference type="EMBL" id="GMH19895.1"/>
    </source>
</evidence>
<sequence length="166" mass="18604">MVKLSLTNMGITLGIGFIFAFTSFLADPRPVLAALENRRWYGDVYYNNLNFGADHSDPPGVRHQLLSVPPFGHLMSRRPVPWTTKLTPNQRLQFPRLPKGTPYPPSGPSVPPFGHQSRRPVSSSELTPPIQRLLVFPRLPKGTLYPPSGPSQRIPQPPPMPKREHD</sequence>
<accession>A0AAD3SY05</accession>
<dbReference type="Proteomes" id="UP001279734">
    <property type="component" value="Unassembled WGS sequence"/>
</dbReference>
<proteinExistence type="predicted"/>
<reference evidence="2" key="1">
    <citation type="submission" date="2023-05" db="EMBL/GenBank/DDBJ databases">
        <title>Nepenthes gracilis genome sequencing.</title>
        <authorList>
            <person name="Fukushima K."/>
        </authorList>
    </citation>
    <scope>NUCLEOTIDE SEQUENCE</scope>
    <source>
        <strain evidence="2">SING2019-196</strain>
    </source>
</reference>
<organism evidence="2 3">
    <name type="scientific">Nepenthes gracilis</name>
    <name type="common">Slender pitcher plant</name>
    <dbReference type="NCBI Taxonomy" id="150966"/>
    <lineage>
        <taxon>Eukaryota</taxon>
        <taxon>Viridiplantae</taxon>
        <taxon>Streptophyta</taxon>
        <taxon>Embryophyta</taxon>
        <taxon>Tracheophyta</taxon>
        <taxon>Spermatophyta</taxon>
        <taxon>Magnoliopsida</taxon>
        <taxon>eudicotyledons</taxon>
        <taxon>Gunneridae</taxon>
        <taxon>Pentapetalae</taxon>
        <taxon>Caryophyllales</taxon>
        <taxon>Nepenthaceae</taxon>
        <taxon>Nepenthes</taxon>
    </lineage>
</organism>
<dbReference type="EMBL" id="BSYO01000021">
    <property type="protein sequence ID" value="GMH19895.1"/>
    <property type="molecule type" value="Genomic_DNA"/>
</dbReference>
<keyword evidence="3" id="KW-1185">Reference proteome</keyword>
<comment type="caution">
    <text evidence="2">The sequence shown here is derived from an EMBL/GenBank/DDBJ whole genome shotgun (WGS) entry which is preliminary data.</text>
</comment>
<feature type="region of interest" description="Disordered" evidence="1">
    <location>
        <begin position="87"/>
        <end position="166"/>
    </location>
</feature>
<feature type="compositionally biased region" description="Pro residues" evidence="1">
    <location>
        <begin position="101"/>
        <end position="111"/>
    </location>
</feature>
<name>A0AAD3SY05_NEPGR</name>
<evidence type="ECO:0000313" key="3">
    <source>
        <dbReference type="Proteomes" id="UP001279734"/>
    </source>
</evidence>
<evidence type="ECO:0000256" key="1">
    <source>
        <dbReference type="SAM" id="MobiDB-lite"/>
    </source>
</evidence>